<evidence type="ECO:0000313" key="5">
    <source>
        <dbReference type="Proteomes" id="UP000252187"/>
    </source>
</evidence>
<evidence type="ECO:0000313" key="4">
    <source>
        <dbReference type="EMBL" id="RBA40064.1"/>
    </source>
</evidence>
<comment type="caution">
    <text evidence="4">The sequence shown here is derived from an EMBL/GenBank/DDBJ whole genome shotgun (WGS) entry which is preliminary data.</text>
</comment>
<protein>
    <recommendedName>
        <fullName evidence="3">Tyr recombinase domain-containing protein</fullName>
    </recommendedName>
</protein>
<dbReference type="SUPFAM" id="SSF56349">
    <property type="entry name" value="DNA breaking-rejoining enzymes"/>
    <property type="match status" value="1"/>
</dbReference>
<dbReference type="InterPro" id="IPR011010">
    <property type="entry name" value="DNA_brk_join_enz"/>
</dbReference>
<evidence type="ECO:0000259" key="3">
    <source>
        <dbReference type="PROSITE" id="PS51898"/>
    </source>
</evidence>
<dbReference type="InterPro" id="IPR013762">
    <property type="entry name" value="Integrase-like_cat_sf"/>
</dbReference>
<dbReference type="AlphaFoldDB" id="A0A365PDA6"/>
<feature type="region of interest" description="Disordered" evidence="2">
    <location>
        <begin position="24"/>
        <end position="51"/>
    </location>
</feature>
<feature type="domain" description="Tyr recombinase" evidence="3">
    <location>
        <begin position="1"/>
        <end position="214"/>
    </location>
</feature>
<name>A0A365PDA6_9ACTN</name>
<feature type="region of interest" description="Disordered" evidence="2">
    <location>
        <begin position="66"/>
        <end position="87"/>
    </location>
</feature>
<dbReference type="InterPro" id="IPR002104">
    <property type="entry name" value="Integrase_catalytic"/>
</dbReference>
<sequence length="249" mass="26862">MRDLELTARPTHAGTPTYTGTVHVRRTKARKSGEWRTSTPKSKRSRRSVPLPPWLAERMAAFLAEHPYGPTHSDGSPNPDHRPEASLWPSRVVGGNRIPGQFAVVPLTYEVPVSGGTFYETALQPALAEVGLPVSRRARPATPADPATGTPAQPARLATRGVRLHGLRHTFATIQLMAGVHYLQVSRWLGHATFTLTLDTYGDWIPEAEGGVGNALPDPTAVTTPPAQATAPQEETLAQVVPLFGRRSG</sequence>
<proteinExistence type="predicted"/>
<accession>A0A365PDA6</accession>
<dbReference type="Proteomes" id="UP000252187">
    <property type="component" value="Unassembled WGS sequence"/>
</dbReference>
<dbReference type="GO" id="GO:0003677">
    <property type="term" value="F:DNA binding"/>
    <property type="evidence" value="ECO:0007669"/>
    <property type="project" value="InterPro"/>
</dbReference>
<dbReference type="Gene3D" id="1.10.443.10">
    <property type="entry name" value="Intergrase catalytic core"/>
    <property type="match status" value="1"/>
</dbReference>
<keyword evidence="1" id="KW-0233">DNA recombination</keyword>
<reference evidence="4 5" key="1">
    <citation type="submission" date="2018-06" db="EMBL/GenBank/DDBJ databases">
        <title>Whole genome sequencing of four bacterial strains from South Shetland trench revealing bio-synthetic gene clusters.</title>
        <authorList>
            <person name="Abdel-Mageed W.M."/>
            <person name="Lehri B."/>
            <person name="Jarmusch S.A."/>
            <person name="Miranda K."/>
            <person name="Goodfellow M."/>
            <person name="Jaspars M."/>
            <person name="Karlyshev A.V."/>
        </authorList>
    </citation>
    <scope>NUCLEOTIDE SEQUENCE [LARGE SCALE GENOMIC DNA]</scope>
    <source>
        <strain evidence="4 5">SST1</strain>
    </source>
</reference>
<dbReference type="GO" id="GO:0006310">
    <property type="term" value="P:DNA recombination"/>
    <property type="evidence" value="ECO:0007669"/>
    <property type="project" value="UniProtKB-KW"/>
</dbReference>
<dbReference type="PROSITE" id="PS51898">
    <property type="entry name" value="TYR_RECOMBINASE"/>
    <property type="match status" value="1"/>
</dbReference>
<dbReference type="GO" id="GO:0015074">
    <property type="term" value="P:DNA integration"/>
    <property type="evidence" value="ECO:0007669"/>
    <property type="project" value="InterPro"/>
</dbReference>
<evidence type="ECO:0000256" key="2">
    <source>
        <dbReference type="SAM" id="MobiDB-lite"/>
    </source>
</evidence>
<evidence type="ECO:0000256" key="1">
    <source>
        <dbReference type="ARBA" id="ARBA00023172"/>
    </source>
</evidence>
<organism evidence="4 5">
    <name type="scientific">Dietzia maris</name>
    <dbReference type="NCBI Taxonomy" id="37915"/>
    <lineage>
        <taxon>Bacteria</taxon>
        <taxon>Bacillati</taxon>
        <taxon>Actinomycetota</taxon>
        <taxon>Actinomycetes</taxon>
        <taxon>Mycobacteriales</taxon>
        <taxon>Dietziaceae</taxon>
        <taxon>Dietzia</taxon>
    </lineage>
</organism>
<dbReference type="EMBL" id="QNTT01000003">
    <property type="protein sequence ID" value="RBA40064.1"/>
    <property type="molecule type" value="Genomic_DNA"/>
</dbReference>
<gene>
    <name evidence="4" type="ORF">DQ226_01925</name>
</gene>